<reference evidence="3" key="1">
    <citation type="submission" date="2017-09" db="EMBL/GenBank/DDBJ databases">
        <title>Depth-based differentiation of microbial function through sediment-hosted aquifers and enrichment of novel symbionts in the deep terrestrial subsurface.</title>
        <authorList>
            <person name="Probst A.J."/>
            <person name="Ladd B."/>
            <person name="Jarett J.K."/>
            <person name="Geller-Mcgrath D.E."/>
            <person name="Sieber C.M.K."/>
            <person name="Emerson J.B."/>
            <person name="Anantharaman K."/>
            <person name="Thomas B.C."/>
            <person name="Malmstrom R."/>
            <person name="Stieglmeier M."/>
            <person name="Klingl A."/>
            <person name="Woyke T."/>
            <person name="Ryan C.M."/>
            <person name="Banfield J.F."/>
        </authorList>
    </citation>
    <scope>NUCLEOTIDE SEQUENCE [LARGE SCALE GENOMIC DNA]</scope>
</reference>
<feature type="domain" description="RmlD-like substrate binding" evidence="1">
    <location>
        <begin position="3"/>
        <end position="87"/>
    </location>
</feature>
<dbReference type="Pfam" id="PF04321">
    <property type="entry name" value="RmlD_sub_bind"/>
    <property type="match status" value="1"/>
</dbReference>
<organism evidence="2 3">
    <name type="scientific">Candidatus Berkelbacteria bacterium CG08_land_8_20_14_0_20_39_8</name>
    <dbReference type="NCBI Taxonomy" id="1974511"/>
    <lineage>
        <taxon>Bacteria</taxon>
        <taxon>Candidatus Berkelbacteria</taxon>
    </lineage>
</organism>
<evidence type="ECO:0000313" key="2">
    <source>
        <dbReference type="EMBL" id="PIU24435.1"/>
    </source>
</evidence>
<dbReference type="InterPro" id="IPR036291">
    <property type="entry name" value="NAD(P)-bd_dom_sf"/>
</dbReference>
<gene>
    <name evidence="2" type="ORF">COT12_01045</name>
</gene>
<sequence>MPFGTYHFTNSGVATWFDLATEAIKLFGSDTLVVPQSTNDYYIKMNAGKVIVQRPKYSVLNCQKITSVLGHSSRDWQEALAECISKIKSTSLD</sequence>
<evidence type="ECO:0000259" key="1">
    <source>
        <dbReference type="Pfam" id="PF04321"/>
    </source>
</evidence>
<accession>A0A2M6YCL1</accession>
<dbReference type="Proteomes" id="UP000229896">
    <property type="component" value="Unassembled WGS sequence"/>
</dbReference>
<dbReference type="InterPro" id="IPR029903">
    <property type="entry name" value="RmlD-like-bd"/>
</dbReference>
<protein>
    <recommendedName>
        <fullName evidence="1">RmlD-like substrate binding domain-containing protein</fullName>
    </recommendedName>
</protein>
<dbReference type="Gene3D" id="3.90.25.10">
    <property type="entry name" value="UDP-galactose 4-epimerase, domain 1"/>
    <property type="match status" value="1"/>
</dbReference>
<dbReference type="EMBL" id="PEXI01000036">
    <property type="protein sequence ID" value="PIU24435.1"/>
    <property type="molecule type" value="Genomic_DNA"/>
</dbReference>
<dbReference type="SUPFAM" id="SSF51735">
    <property type="entry name" value="NAD(P)-binding Rossmann-fold domains"/>
    <property type="match status" value="1"/>
</dbReference>
<comment type="caution">
    <text evidence="2">The sequence shown here is derived from an EMBL/GenBank/DDBJ whole genome shotgun (WGS) entry which is preliminary data.</text>
</comment>
<dbReference type="AlphaFoldDB" id="A0A2M6YCL1"/>
<evidence type="ECO:0000313" key="3">
    <source>
        <dbReference type="Proteomes" id="UP000229896"/>
    </source>
</evidence>
<name>A0A2M6YCL1_9BACT</name>
<proteinExistence type="predicted"/>